<feature type="domain" description="Copper-binding protein MbnP-like" evidence="1">
    <location>
        <begin position="51"/>
        <end position="250"/>
    </location>
</feature>
<dbReference type="EMBL" id="DPMF01000218">
    <property type="protein sequence ID" value="HCV81181.1"/>
    <property type="molecule type" value="Genomic_DNA"/>
</dbReference>
<reference evidence="2 3" key="1">
    <citation type="journal article" date="2018" name="Nat. Biotechnol.">
        <title>A standardized bacterial taxonomy based on genome phylogeny substantially revises the tree of life.</title>
        <authorList>
            <person name="Parks D.H."/>
            <person name="Chuvochina M."/>
            <person name="Waite D.W."/>
            <person name="Rinke C."/>
            <person name="Skarshewski A."/>
            <person name="Chaumeil P.A."/>
            <person name="Hugenholtz P."/>
        </authorList>
    </citation>
    <scope>NUCLEOTIDE SEQUENCE [LARGE SCALE GENOMIC DNA]</scope>
    <source>
        <strain evidence="2">UBA9359</strain>
    </source>
</reference>
<comment type="caution">
    <text evidence="2">The sequence shown here is derived from an EMBL/GenBank/DDBJ whole genome shotgun (WGS) entry which is preliminary data.</text>
</comment>
<dbReference type="Pfam" id="PF20243">
    <property type="entry name" value="MbnP"/>
    <property type="match status" value="1"/>
</dbReference>
<dbReference type="InterPro" id="IPR046863">
    <property type="entry name" value="MbnP-like_dom"/>
</dbReference>
<dbReference type="Proteomes" id="UP000264330">
    <property type="component" value="Unassembled WGS sequence"/>
</dbReference>
<dbReference type="AlphaFoldDB" id="A0A3D5IZ84"/>
<evidence type="ECO:0000313" key="2">
    <source>
        <dbReference type="EMBL" id="HCV81181.1"/>
    </source>
</evidence>
<gene>
    <name evidence="2" type="ORF">DGQ38_09040</name>
</gene>
<evidence type="ECO:0000259" key="1">
    <source>
        <dbReference type="Pfam" id="PF20243"/>
    </source>
</evidence>
<accession>A0A3D5IZ84</accession>
<protein>
    <recommendedName>
        <fullName evidence="1">Copper-binding protein MbnP-like domain-containing protein</fullName>
    </recommendedName>
</protein>
<evidence type="ECO:0000313" key="3">
    <source>
        <dbReference type="Proteomes" id="UP000264330"/>
    </source>
</evidence>
<name>A0A3D5IZ84_9FLAO</name>
<proteinExistence type="predicted"/>
<sequence>MNDLQNIKSAQKNRHMKAILKATILCSALTLFMACSDDDTIESIDASVTPGSLDLTLDTMVGNEDFQLDTEYSIAGERVSFTQFRYWVSNIVLINKAGDHVEIPNSYFLIEETGALSIQDGAYEYPPNKRETINLSAVPGGEYIGIEFGIGIDQRYNDNLSLQAGELSQLNGMTNISWMWHTSYIFTSIKGSLLDDDTTLVLETGLNDNYHTVNVALENAVEVSNTAAQEILLHVDLASIIEGIDVRTTPVVGASTPEAMELMANNFAYKSFTVAPVANED</sequence>
<organism evidence="2 3">
    <name type="scientific">Zunongwangia profunda</name>
    <dbReference type="NCBI Taxonomy" id="398743"/>
    <lineage>
        <taxon>Bacteria</taxon>
        <taxon>Pseudomonadati</taxon>
        <taxon>Bacteroidota</taxon>
        <taxon>Flavobacteriia</taxon>
        <taxon>Flavobacteriales</taxon>
        <taxon>Flavobacteriaceae</taxon>
        <taxon>Zunongwangia</taxon>
    </lineage>
</organism>